<dbReference type="Proteomes" id="UP001497480">
    <property type="component" value="Unassembled WGS sequence"/>
</dbReference>
<evidence type="ECO:0000256" key="7">
    <source>
        <dbReference type="ARBA" id="ARBA00023180"/>
    </source>
</evidence>
<dbReference type="PROSITE" id="PS00139">
    <property type="entry name" value="THIOL_PROTEASE_CYS"/>
    <property type="match status" value="1"/>
</dbReference>
<feature type="domain" description="Cathepsin propeptide inhibitor" evidence="9">
    <location>
        <begin position="53"/>
        <end position="111"/>
    </location>
</feature>
<comment type="caution">
    <text evidence="10">The sequence shown here is derived from an EMBL/GenBank/DDBJ whole genome shotgun (WGS) entry which is preliminary data.</text>
</comment>
<keyword evidence="4" id="KW-0378">Hydrolase</keyword>
<evidence type="ECO:0008006" key="12">
    <source>
        <dbReference type="Google" id="ProtNLM"/>
    </source>
</evidence>
<evidence type="ECO:0000256" key="5">
    <source>
        <dbReference type="ARBA" id="ARBA00022807"/>
    </source>
</evidence>
<dbReference type="InterPro" id="IPR038765">
    <property type="entry name" value="Papain-like_cys_pep_sf"/>
</dbReference>
<dbReference type="Pfam" id="PF00112">
    <property type="entry name" value="Peptidase_C1"/>
    <property type="match status" value="1"/>
</dbReference>
<dbReference type="SUPFAM" id="SSF54001">
    <property type="entry name" value="Cysteine proteinases"/>
    <property type="match status" value="1"/>
</dbReference>
<protein>
    <recommendedName>
        <fullName evidence="12">Fruit bromelain</fullName>
    </recommendedName>
</protein>
<dbReference type="Gene3D" id="3.90.70.10">
    <property type="entry name" value="Cysteine proteinases"/>
    <property type="match status" value="1"/>
</dbReference>
<dbReference type="PRINTS" id="PR00705">
    <property type="entry name" value="PAPAIN"/>
</dbReference>
<reference evidence="10 11" key="1">
    <citation type="submission" date="2024-03" db="EMBL/GenBank/DDBJ databases">
        <authorList>
            <person name="Martinez-Hernandez J."/>
        </authorList>
    </citation>
    <scope>NUCLEOTIDE SEQUENCE [LARGE SCALE GENOMIC DNA]</scope>
</reference>
<dbReference type="InterPro" id="IPR000668">
    <property type="entry name" value="Peptidase_C1A_C"/>
</dbReference>
<dbReference type="InterPro" id="IPR013201">
    <property type="entry name" value="Prot_inhib_I29"/>
</dbReference>
<dbReference type="Pfam" id="PF08246">
    <property type="entry name" value="Inhibitor_I29"/>
    <property type="match status" value="1"/>
</dbReference>
<evidence type="ECO:0000313" key="10">
    <source>
        <dbReference type="EMBL" id="CAL0328362.1"/>
    </source>
</evidence>
<proteinExistence type="inferred from homology"/>
<evidence type="ECO:0000259" key="9">
    <source>
        <dbReference type="SMART" id="SM00848"/>
    </source>
</evidence>
<dbReference type="PROSITE" id="PS00640">
    <property type="entry name" value="THIOL_PROTEASE_ASN"/>
    <property type="match status" value="1"/>
</dbReference>
<dbReference type="SMART" id="SM00645">
    <property type="entry name" value="Pept_C1"/>
    <property type="match status" value="1"/>
</dbReference>
<evidence type="ECO:0000256" key="4">
    <source>
        <dbReference type="ARBA" id="ARBA00022801"/>
    </source>
</evidence>
<sequence>MEPNFTSTEIMTNSSVGIKHAIFVSCIIFWACGNQATCRTLHTSSLAFVIEKHENWMSQYGRYYINDIEKSKRLMIFKENMEFIDNFNNNGENKTYELGLNQFADLTQEEFIALHTGLDNSIQNSFSSNKTTILPNENIPKKIDWRQRGAVTDVKAQGGCGSCWIFATVAAIEGIVKIKTGNLISLSEQEVLDCSTQGCDGGNAQLVYQDIIQRHGITGENDYPYKESKGTCHQATPLAQISGFTNVLPNNEKQLQLAVAKQPVSAAITADPNFRFYKKGIFKGPCEVANNHMVTIVGYGTMEDGTNYWLVKNSWGSGWGAGGYMVLERDIAQPEGLCGIAMDASYPNI</sequence>
<dbReference type="GO" id="GO:0008234">
    <property type="term" value="F:cysteine-type peptidase activity"/>
    <property type="evidence" value="ECO:0007669"/>
    <property type="project" value="UniProtKB-KW"/>
</dbReference>
<dbReference type="FunFam" id="3.90.70.10:FF:000067">
    <property type="entry name" value="Senescence-specific cysteine protease"/>
    <property type="match status" value="1"/>
</dbReference>
<evidence type="ECO:0000256" key="2">
    <source>
        <dbReference type="ARBA" id="ARBA00022670"/>
    </source>
</evidence>
<dbReference type="InterPro" id="IPR000169">
    <property type="entry name" value="Pept_cys_AS"/>
</dbReference>
<keyword evidence="3" id="KW-0732">Signal</keyword>
<dbReference type="InterPro" id="IPR013128">
    <property type="entry name" value="Peptidase_C1A"/>
</dbReference>
<dbReference type="InterPro" id="IPR039417">
    <property type="entry name" value="Peptidase_C1A_papain-like"/>
</dbReference>
<evidence type="ECO:0000256" key="6">
    <source>
        <dbReference type="ARBA" id="ARBA00023157"/>
    </source>
</evidence>
<name>A0AAV1Y3B9_LUPLU</name>
<keyword evidence="2" id="KW-0645">Protease</keyword>
<keyword evidence="7" id="KW-0325">Glycoprotein</keyword>
<dbReference type="InterPro" id="IPR025661">
    <property type="entry name" value="Pept_asp_AS"/>
</dbReference>
<dbReference type="GO" id="GO:0006508">
    <property type="term" value="P:proteolysis"/>
    <property type="evidence" value="ECO:0007669"/>
    <property type="project" value="UniProtKB-KW"/>
</dbReference>
<accession>A0AAV1Y3B9</accession>
<evidence type="ECO:0000256" key="3">
    <source>
        <dbReference type="ARBA" id="ARBA00022729"/>
    </source>
</evidence>
<dbReference type="AlphaFoldDB" id="A0AAV1Y3B9"/>
<gene>
    <name evidence="10" type="ORF">LLUT_LOCUS29422</name>
</gene>
<dbReference type="EMBL" id="CAXHTB010000021">
    <property type="protein sequence ID" value="CAL0328362.1"/>
    <property type="molecule type" value="Genomic_DNA"/>
</dbReference>
<feature type="domain" description="Peptidase C1A papain C-terminal" evidence="8">
    <location>
        <begin position="139"/>
        <end position="348"/>
    </location>
</feature>
<comment type="similarity">
    <text evidence="1">Belongs to the peptidase C1 family.</text>
</comment>
<dbReference type="SMART" id="SM00848">
    <property type="entry name" value="Inhibitor_I29"/>
    <property type="match status" value="1"/>
</dbReference>
<organism evidence="10 11">
    <name type="scientific">Lupinus luteus</name>
    <name type="common">European yellow lupine</name>
    <dbReference type="NCBI Taxonomy" id="3873"/>
    <lineage>
        <taxon>Eukaryota</taxon>
        <taxon>Viridiplantae</taxon>
        <taxon>Streptophyta</taxon>
        <taxon>Embryophyta</taxon>
        <taxon>Tracheophyta</taxon>
        <taxon>Spermatophyta</taxon>
        <taxon>Magnoliopsida</taxon>
        <taxon>eudicotyledons</taxon>
        <taxon>Gunneridae</taxon>
        <taxon>Pentapetalae</taxon>
        <taxon>rosids</taxon>
        <taxon>fabids</taxon>
        <taxon>Fabales</taxon>
        <taxon>Fabaceae</taxon>
        <taxon>Papilionoideae</taxon>
        <taxon>50 kb inversion clade</taxon>
        <taxon>genistoids sensu lato</taxon>
        <taxon>core genistoids</taxon>
        <taxon>Genisteae</taxon>
        <taxon>Lupinus</taxon>
    </lineage>
</organism>
<evidence type="ECO:0000259" key="8">
    <source>
        <dbReference type="SMART" id="SM00645"/>
    </source>
</evidence>
<keyword evidence="6" id="KW-1015">Disulfide bond</keyword>
<evidence type="ECO:0000256" key="1">
    <source>
        <dbReference type="ARBA" id="ARBA00008455"/>
    </source>
</evidence>
<keyword evidence="11" id="KW-1185">Reference proteome</keyword>
<evidence type="ECO:0000313" key="11">
    <source>
        <dbReference type="Proteomes" id="UP001497480"/>
    </source>
</evidence>
<dbReference type="PANTHER" id="PTHR12411">
    <property type="entry name" value="CYSTEINE PROTEASE FAMILY C1-RELATED"/>
    <property type="match status" value="1"/>
</dbReference>
<keyword evidence="5" id="KW-0788">Thiol protease</keyword>
<dbReference type="CDD" id="cd02248">
    <property type="entry name" value="Peptidase_C1A"/>
    <property type="match status" value="1"/>
</dbReference>